<accession>N1PJF9</accession>
<evidence type="ECO:0008006" key="7">
    <source>
        <dbReference type="Google" id="ProtNLM"/>
    </source>
</evidence>
<dbReference type="GO" id="GO:0000182">
    <property type="term" value="F:rDNA binding"/>
    <property type="evidence" value="ECO:0007669"/>
    <property type="project" value="TreeGrafter"/>
</dbReference>
<dbReference type="InterPro" id="IPR016024">
    <property type="entry name" value="ARM-type_fold"/>
</dbReference>
<dbReference type="AlphaFoldDB" id="N1PJF9"/>
<dbReference type="PANTHER" id="PTHR13213:SF2">
    <property type="entry name" value="MYB-BINDING PROTEIN 1A"/>
    <property type="match status" value="1"/>
</dbReference>
<proteinExistence type="inferred from homology"/>
<feature type="compositionally biased region" description="Acidic residues" evidence="4">
    <location>
        <begin position="782"/>
        <end position="797"/>
    </location>
</feature>
<evidence type="ECO:0000256" key="2">
    <source>
        <dbReference type="ARBA" id="ARBA00006809"/>
    </source>
</evidence>
<feature type="region of interest" description="Disordered" evidence="4">
    <location>
        <begin position="270"/>
        <end position="298"/>
    </location>
</feature>
<feature type="compositionally biased region" description="Low complexity" evidence="4">
    <location>
        <begin position="277"/>
        <end position="286"/>
    </location>
</feature>
<evidence type="ECO:0000256" key="1">
    <source>
        <dbReference type="ARBA" id="ARBA00004123"/>
    </source>
</evidence>
<reference evidence="5 6" key="2">
    <citation type="journal article" date="2012" name="PLoS Pathog.">
        <title>Diverse lifestyles and strategies of plant pathogenesis encoded in the genomes of eighteen Dothideomycetes fungi.</title>
        <authorList>
            <person name="Ohm R.A."/>
            <person name="Feau N."/>
            <person name="Henrissat B."/>
            <person name="Schoch C.L."/>
            <person name="Horwitz B.A."/>
            <person name="Barry K.W."/>
            <person name="Condon B.J."/>
            <person name="Copeland A.C."/>
            <person name="Dhillon B."/>
            <person name="Glaser F."/>
            <person name="Hesse C.N."/>
            <person name="Kosti I."/>
            <person name="LaButti K."/>
            <person name="Lindquist E.A."/>
            <person name="Lucas S."/>
            <person name="Salamov A.A."/>
            <person name="Bradshaw R.E."/>
            <person name="Ciuffetti L."/>
            <person name="Hamelin R.C."/>
            <person name="Kema G.H.J."/>
            <person name="Lawrence C."/>
            <person name="Scott J.A."/>
            <person name="Spatafora J.W."/>
            <person name="Turgeon B.G."/>
            <person name="de Wit P.J.G.M."/>
            <person name="Zhong S."/>
            <person name="Goodwin S.B."/>
            <person name="Grigoriev I.V."/>
        </authorList>
    </citation>
    <scope>NUCLEOTIDE SEQUENCE [LARGE SCALE GENOMIC DNA]</scope>
    <source>
        <strain evidence="6">NZE10 / CBS 128990</strain>
    </source>
</reference>
<evidence type="ECO:0000313" key="5">
    <source>
        <dbReference type="EMBL" id="EME42693.1"/>
    </source>
</evidence>
<feature type="region of interest" description="Disordered" evidence="4">
    <location>
        <begin position="1"/>
        <end position="30"/>
    </location>
</feature>
<protein>
    <recommendedName>
        <fullName evidence="7">DNA polymerase V</fullName>
    </recommendedName>
</protein>
<feature type="region of interest" description="Disordered" evidence="4">
    <location>
        <begin position="706"/>
        <end position="727"/>
    </location>
</feature>
<evidence type="ECO:0000256" key="3">
    <source>
        <dbReference type="ARBA" id="ARBA00023242"/>
    </source>
</evidence>
<name>N1PJF9_DOTSN</name>
<comment type="similarity">
    <text evidence="2">Belongs to the MYBBP1A family.</text>
</comment>
<feature type="compositionally biased region" description="Acidic residues" evidence="4">
    <location>
        <begin position="744"/>
        <end position="766"/>
    </location>
</feature>
<dbReference type="GO" id="GO:0005730">
    <property type="term" value="C:nucleolus"/>
    <property type="evidence" value="ECO:0007669"/>
    <property type="project" value="InterPro"/>
</dbReference>
<dbReference type="EMBL" id="KB446541">
    <property type="protein sequence ID" value="EME42693.1"/>
    <property type="molecule type" value="Genomic_DNA"/>
</dbReference>
<feature type="compositionally biased region" description="Acidic residues" evidence="4">
    <location>
        <begin position="711"/>
        <end position="727"/>
    </location>
</feature>
<organism evidence="5 6">
    <name type="scientific">Dothistroma septosporum (strain NZE10 / CBS 128990)</name>
    <name type="common">Red band needle blight fungus</name>
    <name type="synonym">Mycosphaerella pini</name>
    <dbReference type="NCBI Taxonomy" id="675120"/>
    <lineage>
        <taxon>Eukaryota</taxon>
        <taxon>Fungi</taxon>
        <taxon>Dikarya</taxon>
        <taxon>Ascomycota</taxon>
        <taxon>Pezizomycotina</taxon>
        <taxon>Dothideomycetes</taxon>
        <taxon>Dothideomycetidae</taxon>
        <taxon>Mycosphaerellales</taxon>
        <taxon>Mycosphaerellaceae</taxon>
        <taxon>Dothistroma</taxon>
    </lineage>
</organism>
<dbReference type="InterPro" id="IPR007015">
    <property type="entry name" value="DNA_pol_V/MYBBP1A"/>
</dbReference>
<dbReference type="Pfam" id="PF04931">
    <property type="entry name" value="DNA_pol_phi"/>
    <property type="match status" value="1"/>
</dbReference>
<evidence type="ECO:0000313" key="6">
    <source>
        <dbReference type="Proteomes" id="UP000016933"/>
    </source>
</evidence>
<feature type="region of interest" description="Disordered" evidence="4">
    <location>
        <begin position="740"/>
        <end position="797"/>
    </location>
</feature>
<dbReference type="GO" id="GO:0006355">
    <property type="term" value="P:regulation of DNA-templated transcription"/>
    <property type="evidence" value="ECO:0007669"/>
    <property type="project" value="InterPro"/>
</dbReference>
<dbReference type="OMA" id="VWKHDDP"/>
<dbReference type="Proteomes" id="UP000016933">
    <property type="component" value="Unassembled WGS sequence"/>
</dbReference>
<keyword evidence="6" id="KW-1185">Reference proteome</keyword>
<reference evidence="6" key="1">
    <citation type="journal article" date="2012" name="PLoS Genet.">
        <title>The genomes of the fungal plant pathogens Cladosporium fulvum and Dothistroma septosporum reveal adaptation to different hosts and lifestyles but also signatures of common ancestry.</title>
        <authorList>
            <person name="de Wit P.J.G.M."/>
            <person name="van der Burgt A."/>
            <person name="Oekmen B."/>
            <person name="Stergiopoulos I."/>
            <person name="Abd-Elsalam K.A."/>
            <person name="Aerts A.L."/>
            <person name="Bahkali A.H."/>
            <person name="Beenen H.G."/>
            <person name="Chettri P."/>
            <person name="Cox M.P."/>
            <person name="Datema E."/>
            <person name="de Vries R.P."/>
            <person name="Dhillon B."/>
            <person name="Ganley A.R."/>
            <person name="Griffiths S.A."/>
            <person name="Guo Y."/>
            <person name="Hamelin R.C."/>
            <person name="Henrissat B."/>
            <person name="Kabir M.S."/>
            <person name="Jashni M.K."/>
            <person name="Kema G."/>
            <person name="Klaubauf S."/>
            <person name="Lapidus A."/>
            <person name="Levasseur A."/>
            <person name="Lindquist E."/>
            <person name="Mehrabi R."/>
            <person name="Ohm R.A."/>
            <person name="Owen T.J."/>
            <person name="Salamov A."/>
            <person name="Schwelm A."/>
            <person name="Schijlen E."/>
            <person name="Sun H."/>
            <person name="van den Burg H.A."/>
            <person name="van Ham R.C.H.J."/>
            <person name="Zhang S."/>
            <person name="Goodwin S.B."/>
            <person name="Grigoriev I.V."/>
            <person name="Collemare J."/>
            <person name="Bradshaw R.E."/>
        </authorList>
    </citation>
    <scope>NUCLEOTIDE SEQUENCE [LARGE SCALE GENOMIC DNA]</scope>
    <source>
        <strain evidence="6">NZE10 / CBS 128990</strain>
    </source>
</reference>
<sequence length="982" mass="107519">MPGVKRPIEDDAETADDNVHPSRKRRLEDGEDRQELAKIFNELRDEISETRLEATKNLLKTLSIKSDDQAGKLDYSTTRLIRGVCSGAKAARPGFSIALIEVLRLGFISGHLKLVNTVEKIVALTNLESKLSGAEQRDYLIGRRSAFQAVLQSGVLAVKASTEDAKYLFDAIADLALEKEWLRSECGAMLHMFLISQEATQLSNDSIRALIDSLKDKDLIRTPEGVAIWMTVKRSFSEVKLPKGVWNHNNPLSSQERATLSKILLKGAADSETTEQPAAPNGAPNGTAKKSRKQAGARQSAPNFAWQVILSYLYKEGSAQKFGAFWEDCVGRAMFSKTASDERKNLGLQIFKQAIASAPMDFLGHAIDAHIIKCIVDQRVHKGLLNEATKAPLNQVASRGKQEPAAAATMACRLLTLLPPNMDKLVRATVDTLLAAADSNGLADIVASIVILIRAPGGDEEEGKRRSLADAMSTIVRSHKAEPTTLLSGGSESNMLAEWLEELLRSLTHLAYTTSDAKCSPPLSATSRTIFKERLTSCLGHLASLPLQQAIIAPTLVLDTLHESRKTLTDGLDEKTVTVCKDARKHFKTAAKQSAAAQGTAATVPRAFQLLLALGMLQVYKQESEAESVLEDIIACYASPADADETSATMLTELLLSFVSKNSKLYSRMAEQVFAAFSPDVTAEALQSMIDILSQKESLAGQQELFKDNGDDPEEGAGGVDDDDEMIDVGDESDVEIVNGDVAGESDDSSSGDDASDAGDDNNEEAIFDRKLAEALGTTGMDNDEDEDEDGSDMDDDQMEALDSHLTNIFKERSKTSSKKKDKEDAKENIVQFKNKVLDLLAIYVKSQYENVLALDLIHPLVALTRESTNQQTQRKAMDVLEQYFDSCKKNKTSPELDSSKAGFHLLTALHTEMRQGGSRLHASACSRSCQFLAKTLTALKLGNFKKIGGMYLDLLEEWRQDPKSKIHPGVFNEWHSWCMQR</sequence>
<keyword evidence="3" id="KW-0539">Nucleus</keyword>
<dbReference type="HOGENOM" id="CLU_005212_1_0_1"/>
<evidence type="ECO:0000256" key="4">
    <source>
        <dbReference type="SAM" id="MobiDB-lite"/>
    </source>
</evidence>
<gene>
    <name evidence="5" type="ORF">DOTSEDRAFT_54979</name>
</gene>
<dbReference type="STRING" id="675120.N1PJF9"/>
<dbReference type="SUPFAM" id="SSF48371">
    <property type="entry name" value="ARM repeat"/>
    <property type="match status" value="1"/>
</dbReference>
<dbReference type="OrthoDB" id="342531at2759"/>
<comment type="subcellular location">
    <subcellularLocation>
        <location evidence="1">Nucleus</location>
    </subcellularLocation>
</comment>
<dbReference type="PANTHER" id="PTHR13213">
    <property type="entry name" value="MYB-BINDING PROTEIN 1A FAMILY MEMBER"/>
    <property type="match status" value="1"/>
</dbReference>
<dbReference type="eggNOG" id="KOG1926">
    <property type="taxonomic scope" value="Eukaryota"/>
</dbReference>